<reference evidence="1" key="1">
    <citation type="submission" date="2022-05" db="EMBL/GenBank/DDBJ databases">
        <title>Halomonas geminus sp. nov. and Halomonas llamarensis sp. nov. isolated from high-altitude salars of the Atacama Desert.</title>
        <authorList>
            <person name="Hintersatz C."/>
            <person name="Rojas L.A."/>
            <person name="Wei T.-S."/>
            <person name="Kutschke S."/>
            <person name="Lehmann F."/>
            <person name="Jain R."/>
            <person name="Pollmann K."/>
        </authorList>
    </citation>
    <scope>NUCLEOTIDE SEQUENCE</scope>
    <source>
        <strain evidence="1">ATCH28</strain>
    </source>
</reference>
<comment type="caution">
    <text evidence="1">The sequence shown here is derived from an EMBL/GenBank/DDBJ whole genome shotgun (WGS) entry which is preliminary data.</text>
</comment>
<protein>
    <submittedName>
        <fullName evidence="1">Uncharacterized protein</fullName>
    </submittedName>
</protein>
<dbReference type="EMBL" id="JAMJPK010000001">
    <property type="protein sequence ID" value="MCL7938793.1"/>
    <property type="molecule type" value="Genomic_DNA"/>
</dbReference>
<keyword evidence="2" id="KW-1185">Reference proteome</keyword>
<proteinExistence type="predicted"/>
<gene>
    <name evidence="1" type="ORF">M8009_00555</name>
</gene>
<dbReference type="RefSeq" id="WP_250058817.1">
    <property type="nucleotide sequence ID" value="NZ_JAMJPK010000001.1"/>
</dbReference>
<dbReference type="Proteomes" id="UP001165369">
    <property type="component" value="Unassembled WGS sequence"/>
</dbReference>
<organism evidence="1 2">
    <name type="scientific">Halomonas gemina</name>
    <dbReference type="NCBI Taxonomy" id="2945105"/>
    <lineage>
        <taxon>Bacteria</taxon>
        <taxon>Pseudomonadati</taxon>
        <taxon>Pseudomonadota</taxon>
        <taxon>Gammaproteobacteria</taxon>
        <taxon>Oceanospirillales</taxon>
        <taxon>Halomonadaceae</taxon>
        <taxon>Halomonas</taxon>
    </lineage>
</organism>
<sequence length="105" mass="11131">MNRQVADSQALHSVPVHDLATAWNSYAMTATGVDPATELLAVPVLTTNNRVAWRPAIRVPATRTLVVVHTAAPHASFDEARQCLSSLLTAMATEGSITLRGRAAA</sequence>
<evidence type="ECO:0000313" key="2">
    <source>
        <dbReference type="Proteomes" id="UP001165369"/>
    </source>
</evidence>
<evidence type="ECO:0000313" key="1">
    <source>
        <dbReference type="EMBL" id="MCL7938793.1"/>
    </source>
</evidence>
<name>A0ABT0SVY7_9GAMM</name>
<accession>A0ABT0SVY7</accession>